<reference evidence="3 4" key="1">
    <citation type="journal article" date="2021" name="Elife">
        <title>Chloroplast acquisition without the gene transfer in kleptoplastic sea slugs, Plakobranchus ocellatus.</title>
        <authorList>
            <person name="Maeda T."/>
            <person name="Takahashi S."/>
            <person name="Yoshida T."/>
            <person name="Shimamura S."/>
            <person name="Takaki Y."/>
            <person name="Nagai Y."/>
            <person name="Toyoda A."/>
            <person name="Suzuki Y."/>
            <person name="Arimoto A."/>
            <person name="Ishii H."/>
            <person name="Satoh N."/>
            <person name="Nishiyama T."/>
            <person name="Hasebe M."/>
            <person name="Maruyama T."/>
            <person name="Minagawa J."/>
            <person name="Obokata J."/>
            <person name="Shigenobu S."/>
        </authorList>
    </citation>
    <scope>NUCLEOTIDE SEQUENCE [LARGE SCALE GENOMIC DNA]</scope>
</reference>
<organism evidence="3 4">
    <name type="scientific">Elysia marginata</name>
    <dbReference type="NCBI Taxonomy" id="1093978"/>
    <lineage>
        <taxon>Eukaryota</taxon>
        <taxon>Metazoa</taxon>
        <taxon>Spiralia</taxon>
        <taxon>Lophotrochozoa</taxon>
        <taxon>Mollusca</taxon>
        <taxon>Gastropoda</taxon>
        <taxon>Heterobranchia</taxon>
        <taxon>Euthyneura</taxon>
        <taxon>Panpulmonata</taxon>
        <taxon>Sacoglossa</taxon>
        <taxon>Placobranchoidea</taxon>
        <taxon>Plakobranchidae</taxon>
        <taxon>Elysia</taxon>
    </lineage>
</organism>
<gene>
    <name evidence="3" type="ORF">ElyMa_002273700</name>
</gene>
<feature type="transmembrane region" description="Helical" evidence="2">
    <location>
        <begin position="6"/>
        <end position="36"/>
    </location>
</feature>
<dbReference type="AlphaFoldDB" id="A0AAV4G003"/>
<dbReference type="Proteomes" id="UP000762676">
    <property type="component" value="Unassembled WGS sequence"/>
</dbReference>
<feature type="compositionally biased region" description="Basic and acidic residues" evidence="1">
    <location>
        <begin position="61"/>
        <end position="97"/>
    </location>
</feature>
<name>A0AAV4G003_9GAST</name>
<evidence type="ECO:0008006" key="5">
    <source>
        <dbReference type="Google" id="ProtNLM"/>
    </source>
</evidence>
<feature type="region of interest" description="Disordered" evidence="1">
    <location>
        <begin position="60"/>
        <end position="97"/>
    </location>
</feature>
<evidence type="ECO:0000256" key="1">
    <source>
        <dbReference type="SAM" id="MobiDB-lite"/>
    </source>
</evidence>
<proteinExistence type="predicted"/>
<sequence>MVVIVSVVVVVVVVVIVVEIVMVVVVVSEVVVIILVATRKRKWIRIDHILRNPRHSLPFDARGRSQREAMDDVEEGHRGCDGNCKGDMERGGRDRTR</sequence>
<comment type="caution">
    <text evidence="3">The sequence shown here is derived from an EMBL/GenBank/DDBJ whole genome shotgun (WGS) entry which is preliminary data.</text>
</comment>
<evidence type="ECO:0000313" key="3">
    <source>
        <dbReference type="EMBL" id="GFR78812.1"/>
    </source>
</evidence>
<keyword evidence="4" id="KW-1185">Reference proteome</keyword>
<dbReference type="EMBL" id="BMAT01004710">
    <property type="protein sequence ID" value="GFR78812.1"/>
    <property type="molecule type" value="Genomic_DNA"/>
</dbReference>
<evidence type="ECO:0000313" key="4">
    <source>
        <dbReference type="Proteomes" id="UP000762676"/>
    </source>
</evidence>
<keyword evidence="2" id="KW-0812">Transmembrane</keyword>
<keyword evidence="2" id="KW-0472">Membrane</keyword>
<protein>
    <recommendedName>
        <fullName evidence="5">Secreted protein</fullName>
    </recommendedName>
</protein>
<evidence type="ECO:0000256" key="2">
    <source>
        <dbReference type="SAM" id="Phobius"/>
    </source>
</evidence>
<accession>A0AAV4G003</accession>
<keyword evidence="2" id="KW-1133">Transmembrane helix</keyword>